<gene>
    <name evidence="1" type="ORF">PYW08_005308</name>
</gene>
<dbReference type="Proteomes" id="UP001231649">
    <property type="component" value="Chromosome 17"/>
</dbReference>
<reference evidence="1" key="1">
    <citation type="submission" date="2023-03" db="EMBL/GenBank/DDBJ databases">
        <title>Chromosome-level genomes of two armyworms, Mythimna separata and Mythimna loreyi, provide insights into the biosynthesis and reception of sex pheromones.</title>
        <authorList>
            <person name="Zhao H."/>
        </authorList>
    </citation>
    <scope>NUCLEOTIDE SEQUENCE</scope>
    <source>
        <strain evidence="1">BeijingLab</strain>
    </source>
</reference>
<dbReference type="EMBL" id="CM056793">
    <property type="protein sequence ID" value="KAJ8715327.1"/>
    <property type="molecule type" value="Genomic_DNA"/>
</dbReference>
<organism evidence="1 2">
    <name type="scientific">Mythimna loreyi</name>
    <dbReference type="NCBI Taxonomy" id="667449"/>
    <lineage>
        <taxon>Eukaryota</taxon>
        <taxon>Metazoa</taxon>
        <taxon>Ecdysozoa</taxon>
        <taxon>Arthropoda</taxon>
        <taxon>Hexapoda</taxon>
        <taxon>Insecta</taxon>
        <taxon>Pterygota</taxon>
        <taxon>Neoptera</taxon>
        <taxon>Endopterygota</taxon>
        <taxon>Lepidoptera</taxon>
        <taxon>Glossata</taxon>
        <taxon>Ditrysia</taxon>
        <taxon>Noctuoidea</taxon>
        <taxon>Noctuidae</taxon>
        <taxon>Noctuinae</taxon>
        <taxon>Hadenini</taxon>
        <taxon>Mythimna</taxon>
    </lineage>
</organism>
<sequence>MVSDFRKKKLLHVFNAFFDTNKSGSIDKKDFELAIQKISEFRGYKPGDAKYKNIEDSLLKVWDGLQSRGDANDDGEISKEEWIEMWDQFAKNPSAAAEWQNLYCKFIFELEDAGNDGAIDVEEFSSVYASFGLDKQESVEAFQKMAKGKKTVSFEEFQQLWNEYFVTEDQDAPGNFIFGCYICSLSKHSHSHSH</sequence>
<name>A0ACC2QFP4_9NEOP</name>
<protein>
    <submittedName>
        <fullName evidence="1">Uncharacterized protein</fullName>
    </submittedName>
</protein>
<proteinExistence type="predicted"/>
<accession>A0ACC2QFP4</accession>
<keyword evidence="2" id="KW-1185">Reference proteome</keyword>
<evidence type="ECO:0000313" key="2">
    <source>
        <dbReference type="Proteomes" id="UP001231649"/>
    </source>
</evidence>
<comment type="caution">
    <text evidence="1">The sequence shown here is derived from an EMBL/GenBank/DDBJ whole genome shotgun (WGS) entry which is preliminary data.</text>
</comment>
<evidence type="ECO:0000313" key="1">
    <source>
        <dbReference type="EMBL" id="KAJ8715327.1"/>
    </source>
</evidence>